<feature type="transmembrane region" description="Helical" evidence="2">
    <location>
        <begin position="6"/>
        <end position="27"/>
    </location>
</feature>
<dbReference type="OrthoDB" id="3723842at2"/>
<dbReference type="EMBL" id="RJJQ01000007">
    <property type="protein sequence ID" value="RNI22928.1"/>
    <property type="molecule type" value="Genomic_DNA"/>
</dbReference>
<accession>A0A3M9ME86</accession>
<feature type="transmembrane region" description="Helical" evidence="2">
    <location>
        <begin position="39"/>
        <end position="60"/>
    </location>
</feature>
<dbReference type="PANTHER" id="PTHR48098:SF1">
    <property type="entry name" value="DIACYLGLYCEROL ACYLTRANSFERASE_MYCOLYLTRANSFERASE AG85A"/>
    <property type="match status" value="1"/>
</dbReference>
<comment type="caution">
    <text evidence="3">The sequence shown here is derived from an EMBL/GenBank/DDBJ whole genome shotgun (WGS) entry which is preliminary data.</text>
</comment>
<dbReference type="InterPro" id="IPR029058">
    <property type="entry name" value="AB_hydrolase_fold"/>
</dbReference>
<keyword evidence="2" id="KW-1133">Transmembrane helix</keyword>
<dbReference type="Proteomes" id="UP000271678">
    <property type="component" value="Unassembled WGS sequence"/>
</dbReference>
<keyword evidence="2" id="KW-0472">Membrane</keyword>
<keyword evidence="2" id="KW-0812">Transmembrane</keyword>
<dbReference type="AlphaFoldDB" id="A0A3M9ME86"/>
<dbReference type="InterPro" id="IPR000801">
    <property type="entry name" value="Esterase-like"/>
</dbReference>
<dbReference type="Gene3D" id="3.40.50.1820">
    <property type="entry name" value="alpha/beta hydrolase"/>
    <property type="match status" value="1"/>
</dbReference>
<protein>
    <recommendedName>
        <fullName evidence="5">Esterase</fullName>
    </recommendedName>
</protein>
<dbReference type="PANTHER" id="PTHR48098">
    <property type="entry name" value="ENTEROCHELIN ESTERASE-RELATED"/>
    <property type="match status" value="1"/>
</dbReference>
<gene>
    <name evidence="3" type="ORF">EFY87_08980</name>
</gene>
<dbReference type="SUPFAM" id="SSF53474">
    <property type="entry name" value="alpha/beta-Hydrolases"/>
    <property type="match status" value="1"/>
</dbReference>
<dbReference type="RefSeq" id="WP_123271127.1">
    <property type="nucleotide sequence ID" value="NZ_RJJQ01000007.1"/>
</dbReference>
<evidence type="ECO:0000256" key="2">
    <source>
        <dbReference type="SAM" id="Phobius"/>
    </source>
</evidence>
<feature type="compositionally biased region" description="Low complexity" evidence="1">
    <location>
        <begin position="84"/>
        <end position="93"/>
    </location>
</feature>
<reference evidence="3 4" key="1">
    <citation type="submission" date="2018-11" db="EMBL/GenBank/DDBJ databases">
        <title>Draft genome of Simplicispira Flexivirga sp. BO-16.</title>
        <authorList>
            <person name="Im W.T."/>
        </authorList>
    </citation>
    <scope>NUCLEOTIDE SEQUENCE [LARGE SCALE GENOMIC DNA]</scope>
    <source>
        <strain evidence="3 4">BO-16</strain>
    </source>
</reference>
<organism evidence="3 4">
    <name type="scientific">Flexivirga caeni</name>
    <dbReference type="NCBI Taxonomy" id="2294115"/>
    <lineage>
        <taxon>Bacteria</taxon>
        <taxon>Bacillati</taxon>
        <taxon>Actinomycetota</taxon>
        <taxon>Actinomycetes</taxon>
        <taxon>Micrococcales</taxon>
        <taxon>Dermacoccaceae</taxon>
        <taxon>Flexivirga</taxon>
    </lineage>
</organism>
<dbReference type="InterPro" id="IPR050583">
    <property type="entry name" value="Mycobacterial_A85_antigen"/>
</dbReference>
<sequence>MTLTGRGLIAALMIVTVLLPVLGVAIWRRCRGGRVVVGVQRVIIVLMCQLAALALVAALVNDNNYFYTSWGQLHQALTQQFSGVGQSGQPSQQATGTSTPKVRPSPGVLAPSVPTDMDPASAGRIQVHSVTGTPAQWSRRGRLESVTILGAISGLHEHAFVYFPPQYFQRRYATARFPGVEVMTGYPGNDIGLVRGLRYPDVLERLQRLGRARPMILVMMRPSVTFPRDTECTDVPGGPQALTFFAADVPAQIARSYRVKPVGWGAIGDSTGGYCVTKLAMTHPLIFTASASLSGYYFALRDGTTGDLWGGSPAVRHLNDLRWRMLHLPAPPVSLLIATARTEKGADGYTEALSFARVIRPPTNGTLLVSPTGGHNARTWSGQLPSALTWLSAQIARAR</sequence>
<proteinExistence type="predicted"/>
<dbReference type="Pfam" id="PF00756">
    <property type="entry name" value="Esterase"/>
    <property type="match status" value="1"/>
</dbReference>
<evidence type="ECO:0000313" key="4">
    <source>
        <dbReference type="Proteomes" id="UP000271678"/>
    </source>
</evidence>
<evidence type="ECO:0008006" key="5">
    <source>
        <dbReference type="Google" id="ProtNLM"/>
    </source>
</evidence>
<feature type="region of interest" description="Disordered" evidence="1">
    <location>
        <begin position="84"/>
        <end position="112"/>
    </location>
</feature>
<evidence type="ECO:0000256" key="1">
    <source>
        <dbReference type="SAM" id="MobiDB-lite"/>
    </source>
</evidence>
<dbReference type="GO" id="GO:0016747">
    <property type="term" value="F:acyltransferase activity, transferring groups other than amino-acyl groups"/>
    <property type="evidence" value="ECO:0007669"/>
    <property type="project" value="TreeGrafter"/>
</dbReference>
<name>A0A3M9ME86_9MICO</name>
<keyword evidence="4" id="KW-1185">Reference proteome</keyword>
<evidence type="ECO:0000313" key="3">
    <source>
        <dbReference type="EMBL" id="RNI22928.1"/>
    </source>
</evidence>